<sequence>MSFEQFEKKDFDFNQFEKEFQEFDDYNVSDMSSKDVSKQTDKKENESLNKTGSLNGENKNLNEGNENLEEAYGIVTTGVEPIEIAGNGSKIIGYIAATQREKVRLGTYVIVPYENENLFGKFTKLQYRQEFTVDDATEIHSNRMLANKRDSLTAAGGRNRINEEDYKLLATIEPICILYEKNKKEGLQRRMADRIPKPNTPIMPVFDKEMVQTGLNIPKVGIFLGHLSVGGELVKTHSTPPTVAYYMRNDYSSGDPLIFRHMLVCGSTGTGKTFLTKNILRQFETENSRYRQRSDHSIQNMPCLVVMDPQDEYSQLYEDNTLSDADKFNFDSEKVAYGGIRNAKTFTAKVDGERYAGKSRAEQVEFTIPFSFVQYNPWILETAELTENQRNGLEILIADYFKDAKTKGKTASYVGFKEFVEDPFNKEYYTEQTDKIHESSYGGIVRKALNKTYERIFDKDAKPITELFKTVFKPGQVSVFPTEYINNSRIRDLIVLTMMTVIVDNKLNTSGDEDVKNTPIILVLDEAHRYLSSSAGTLSGKIISKFAEAAKQGRKEGLGLFLITQDPQDIETEILKQVNTKIVLNLNNDAAINAVKVPSEYEKRIPYLKKGQMIIHSPDNGDIVEITGLSNCVVKHE</sequence>
<dbReference type="GeneID" id="85196050"/>
<feature type="region of interest" description="Disordered" evidence="1">
    <location>
        <begin position="30"/>
        <end position="64"/>
    </location>
</feature>
<dbReference type="Proteomes" id="UP001302978">
    <property type="component" value="Chromosome"/>
</dbReference>
<feature type="domain" description="Helicase HerA central" evidence="2">
    <location>
        <begin position="256"/>
        <end position="489"/>
    </location>
</feature>
<organism evidence="3 4">
    <name type="scientific">Methanimicrococcus hongohii</name>
    <dbReference type="NCBI Taxonomy" id="3028295"/>
    <lineage>
        <taxon>Archaea</taxon>
        <taxon>Methanobacteriati</taxon>
        <taxon>Methanobacteriota</taxon>
        <taxon>Stenosarchaea group</taxon>
        <taxon>Methanomicrobia</taxon>
        <taxon>Methanosarcinales</taxon>
        <taxon>Methanosarcinaceae</taxon>
        <taxon>Methanimicrococcus</taxon>
    </lineage>
</organism>
<dbReference type="PANTHER" id="PTHR30121:SF6">
    <property type="entry name" value="SLR6007 PROTEIN"/>
    <property type="match status" value="1"/>
</dbReference>
<dbReference type="InterPro" id="IPR051162">
    <property type="entry name" value="T4SS_component"/>
</dbReference>
<dbReference type="EMBL" id="CP131059">
    <property type="protein sequence ID" value="WNY24125.1"/>
    <property type="molecule type" value="Genomic_DNA"/>
</dbReference>
<dbReference type="SUPFAM" id="SSF52540">
    <property type="entry name" value="P-loop containing nucleoside triphosphate hydrolases"/>
    <property type="match status" value="1"/>
</dbReference>
<dbReference type="PANTHER" id="PTHR30121">
    <property type="entry name" value="UNCHARACTERIZED PROTEIN YJGR-RELATED"/>
    <property type="match status" value="1"/>
</dbReference>
<gene>
    <name evidence="3" type="ORF">MmiHf6_14540</name>
</gene>
<dbReference type="KEGG" id="mehf:MmiHf6_14540"/>
<dbReference type="Gene3D" id="3.40.50.300">
    <property type="entry name" value="P-loop containing nucleotide triphosphate hydrolases"/>
    <property type="match status" value="2"/>
</dbReference>
<feature type="compositionally biased region" description="Low complexity" evidence="1">
    <location>
        <begin position="54"/>
        <end position="64"/>
    </location>
</feature>
<name>A0AA96ZT44_9EURY</name>
<dbReference type="AlphaFoldDB" id="A0AA96ZT44"/>
<evidence type="ECO:0000259" key="2">
    <source>
        <dbReference type="Pfam" id="PF01935"/>
    </source>
</evidence>
<evidence type="ECO:0000313" key="3">
    <source>
        <dbReference type="EMBL" id="WNY24125.1"/>
    </source>
</evidence>
<dbReference type="InterPro" id="IPR027417">
    <property type="entry name" value="P-loop_NTPase"/>
</dbReference>
<dbReference type="RefSeq" id="WP_316557299.1">
    <property type="nucleotide sequence ID" value="NZ_CP131059.1"/>
</dbReference>
<evidence type="ECO:0000313" key="4">
    <source>
        <dbReference type="Proteomes" id="UP001302978"/>
    </source>
</evidence>
<evidence type="ECO:0000256" key="1">
    <source>
        <dbReference type="SAM" id="MobiDB-lite"/>
    </source>
</evidence>
<feature type="compositionally biased region" description="Basic and acidic residues" evidence="1">
    <location>
        <begin position="32"/>
        <end position="47"/>
    </location>
</feature>
<dbReference type="Pfam" id="PF01935">
    <property type="entry name" value="DUF87"/>
    <property type="match status" value="1"/>
</dbReference>
<accession>A0AA96ZT44</accession>
<dbReference type="InterPro" id="IPR002789">
    <property type="entry name" value="HerA_central"/>
</dbReference>
<keyword evidence="4" id="KW-1185">Reference proteome</keyword>
<proteinExistence type="predicted"/>
<dbReference type="CDD" id="cd01127">
    <property type="entry name" value="TrwB_TraG_TraD_VirD4"/>
    <property type="match status" value="1"/>
</dbReference>
<protein>
    <recommendedName>
        <fullName evidence="2">Helicase HerA central domain-containing protein</fullName>
    </recommendedName>
</protein>
<reference evidence="3 4" key="1">
    <citation type="submission" date="2023-07" db="EMBL/GenBank/DDBJ databases">
        <title>Closed genoem sequence of Methanomicrococcus sp. Hf6.</title>
        <authorList>
            <person name="Poehlein A."/>
            <person name="Protasov E."/>
            <person name="Platt K."/>
            <person name="Reeh H."/>
            <person name="Daniel R."/>
            <person name="Brune A."/>
        </authorList>
    </citation>
    <scope>NUCLEOTIDE SEQUENCE [LARGE SCALE GENOMIC DNA]</scope>
    <source>
        <strain evidence="3 4">Hf6</strain>
    </source>
</reference>